<feature type="transmembrane region" description="Helical" evidence="1">
    <location>
        <begin position="373"/>
        <end position="390"/>
    </location>
</feature>
<protein>
    <submittedName>
        <fullName evidence="2">O-antigen ligase family protein</fullName>
    </submittedName>
</protein>
<feature type="transmembrane region" description="Helical" evidence="1">
    <location>
        <begin position="227"/>
        <end position="252"/>
    </location>
</feature>
<organism evidence="2 3">
    <name type="scientific">Photobacterium rosenbergii</name>
    <dbReference type="NCBI Taxonomy" id="294936"/>
    <lineage>
        <taxon>Bacteria</taxon>
        <taxon>Pseudomonadati</taxon>
        <taxon>Pseudomonadota</taxon>
        <taxon>Gammaproteobacteria</taxon>
        <taxon>Vibrionales</taxon>
        <taxon>Vibrionaceae</taxon>
        <taxon>Photobacterium</taxon>
    </lineage>
</organism>
<dbReference type="GO" id="GO:0016874">
    <property type="term" value="F:ligase activity"/>
    <property type="evidence" value="ECO:0007669"/>
    <property type="project" value="UniProtKB-KW"/>
</dbReference>
<feature type="transmembrane region" description="Helical" evidence="1">
    <location>
        <begin position="346"/>
        <end position="367"/>
    </location>
</feature>
<feature type="transmembrane region" description="Helical" evidence="1">
    <location>
        <begin position="34"/>
        <end position="55"/>
    </location>
</feature>
<keyword evidence="1" id="KW-1133">Transmembrane helix</keyword>
<reference evidence="2 3" key="1">
    <citation type="submission" date="2023-10" db="EMBL/GenBank/DDBJ databases">
        <title>Marine bacteria isolated from horseshoe crab.</title>
        <authorList>
            <person name="Cheng T.H."/>
        </authorList>
    </citation>
    <scope>NUCLEOTIDE SEQUENCE [LARGE SCALE GENOMIC DNA]</scope>
    <source>
        <strain evidence="2 3">HSC6</strain>
    </source>
</reference>
<keyword evidence="3" id="KW-1185">Reference proteome</keyword>
<evidence type="ECO:0000256" key="1">
    <source>
        <dbReference type="SAM" id="Phobius"/>
    </source>
</evidence>
<feature type="transmembrane region" description="Helical" evidence="1">
    <location>
        <begin position="154"/>
        <end position="174"/>
    </location>
</feature>
<dbReference type="RefSeq" id="WP_317524908.1">
    <property type="nucleotide sequence ID" value="NZ_JAWJZI010000022.1"/>
</dbReference>
<comment type="caution">
    <text evidence="2">The sequence shown here is derived from an EMBL/GenBank/DDBJ whole genome shotgun (WGS) entry which is preliminary data.</text>
</comment>
<feature type="transmembrane region" description="Helical" evidence="1">
    <location>
        <begin position="62"/>
        <end position="80"/>
    </location>
</feature>
<dbReference type="Proteomes" id="UP001186452">
    <property type="component" value="Unassembled WGS sequence"/>
</dbReference>
<keyword evidence="2" id="KW-0436">Ligase</keyword>
<keyword evidence="1" id="KW-0472">Membrane</keyword>
<evidence type="ECO:0000313" key="3">
    <source>
        <dbReference type="Proteomes" id="UP001186452"/>
    </source>
</evidence>
<feature type="transmembrane region" description="Helical" evidence="1">
    <location>
        <begin position="119"/>
        <end position="142"/>
    </location>
</feature>
<feature type="transmembrane region" description="Helical" evidence="1">
    <location>
        <begin position="315"/>
        <end position="334"/>
    </location>
</feature>
<proteinExistence type="predicted"/>
<dbReference type="EMBL" id="JAWJZI010000022">
    <property type="protein sequence ID" value="MDV5172115.1"/>
    <property type="molecule type" value="Genomic_DNA"/>
</dbReference>
<gene>
    <name evidence="2" type="ORF">R2X38_24235</name>
</gene>
<name>A0ABU3ZPT4_9GAMM</name>
<accession>A0ABU3ZPT4</accession>
<sequence>MYGLILRYLPWLPIGFIVIDIISGLLLHTTGSSLGISVLYKFTVILLCLLLLSLGRTGGAQLSFLTVFITVVYGWLYSLVYGNQHIAYQVTEIFKLFSLFIIAFGLIECYKIKPFDLKAINLFFLITVSVFAINILLGLFGIGFKAYSTHGIKGFFYSGNSLSGIITILSVYVLTKANKINWKAYIVTFVFFMILALLIGTKSAILAVGIVGVAIPFRSINLRTVITIGLVSLVSLLPLLAFSGSILNSAFISRLVFMYNQGGIANLILSGRNEFLATLLPSYFENLNSAILLGLDRGISATLVHNITEMDLSDMLIFMGLPISLIYLFCFGLLFKYLKDNLTKDIFFEVSLTSFVLVLIGLISGHVLFNGVITPYWAAVLAFGFIRSVGNNENRNFNNTISIG</sequence>
<feature type="transmembrane region" description="Helical" evidence="1">
    <location>
        <begin position="86"/>
        <end position="107"/>
    </location>
</feature>
<feature type="transmembrane region" description="Helical" evidence="1">
    <location>
        <begin position="9"/>
        <end position="28"/>
    </location>
</feature>
<feature type="transmembrane region" description="Helical" evidence="1">
    <location>
        <begin position="186"/>
        <end position="215"/>
    </location>
</feature>
<keyword evidence="1" id="KW-0812">Transmembrane</keyword>
<evidence type="ECO:0000313" key="2">
    <source>
        <dbReference type="EMBL" id="MDV5172115.1"/>
    </source>
</evidence>